<keyword evidence="2" id="KW-0813">Transport</keyword>
<dbReference type="GO" id="GO:0030151">
    <property type="term" value="F:molybdenum ion binding"/>
    <property type="evidence" value="ECO:0007669"/>
    <property type="project" value="InterPro"/>
</dbReference>
<dbReference type="GO" id="GO:0043546">
    <property type="term" value="F:molybdopterin cofactor binding"/>
    <property type="evidence" value="ECO:0007669"/>
    <property type="project" value="TreeGrafter"/>
</dbReference>
<dbReference type="PANTHER" id="PTHR19372:SF7">
    <property type="entry name" value="SULFITE OXIDASE, MITOCHONDRIAL"/>
    <property type="match status" value="1"/>
</dbReference>
<keyword evidence="4 9" id="KW-0349">Heme</keyword>
<dbReference type="InterPro" id="IPR000572">
    <property type="entry name" value="OxRdtase_Mopterin-bd_dom"/>
</dbReference>
<evidence type="ECO:0000256" key="1">
    <source>
        <dbReference type="ARBA" id="ARBA00001924"/>
    </source>
</evidence>
<keyword evidence="8 9" id="KW-0408">Iron</keyword>
<dbReference type="SUPFAM" id="SSF56524">
    <property type="entry name" value="Oxidoreductase molybdopterin-binding domain"/>
    <property type="match status" value="1"/>
</dbReference>
<keyword evidence="5 9" id="KW-0479">Metal-binding</keyword>
<evidence type="ECO:0000256" key="9">
    <source>
        <dbReference type="PROSITE-ProRule" id="PRU00433"/>
    </source>
</evidence>
<dbReference type="GO" id="GO:0006790">
    <property type="term" value="P:sulfur compound metabolic process"/>
    <property type="evidence" value="ECO:0007669"/>
    <property type="project" value="TreeGrafter"/>
</dbReference>
<evidence type="ECO:0000256" key="2">
    <source>
        <dbReference type="ARBA" id="ARBA00022448"/>
    </source>
</evidence>
<accession>A0A5N0TG63</accession>
<dbReference type="SUPFAM" id="SSF81296">
    <property type="entry name" value="E set domains"/>
    <property type="match status" value="1"/>
</dbReference>
<dbReference type="Gene3D" id="2.60.40.650">
    <property type="match status" value="1"/>
</dbReference>
<gene>
    <name evidence="12" type="ORF">F3N42_01005</name>
</gene>
<keyword evidence="3" id="KW-0500">Molybdenum</keyword>
<dbReference type="RefSeq" id="WP_150862506.1">
    <property type="nucleotide sequence ID" value="NZ_VYXP01000001.1"/>
</dbReference>
<dbReference type="PRINTS" id="PR00605">
    <property type="entry name" value="CYTCHROMECIC"/>
</dbReference>
<evidence type="ECO:0000256" key="8">
    <source>
        <dbReference type="ARBA" id="ARBA00023004"/>
    </source>
</evidence>
<evidence type="ECO:0000259" key="11">
    <source>
        <dbReference type="PROSITE" id="PS51007"/>
    </source>
</evidence>
<dbReference type="SUPFAM" id="SSF46626">
    <property type="entry name" value="Cytochrome c"/>
    <property type="match status" value="1"/>
</dbReference>
<dbReference type="InterPro" id="IPR014756">
    <property type="entry name" value="Ig_E-set"/>
</dbReference>
<dbReference type="InterPro" id="IPR036374">
    <property type="entry name" value="OxRdtase_Mopterin-bd_sf"/>
</dbReference>
<dbReference type="InterPro" id="IPR005066">
    <property type="entry name" value="MoCF_OxRdtse_dimer"/>
</dbReference>
<feature type="domain" description="Cytochrome c" evidence="11">
    <location>
        <begin position="430"/>
        <end position="510"/>
    </location>
</feature>
<name>A0A5N0TG63_9GAMM</name>
<comment type="cofactor">
    <cofactor evidence="1">
        <name>Mo-molybdopterin</name>
        <dbReference type="ChEBI" id="CHEBI:71302"/>
    </cofactor>
</comment>
<dbReference type="Gene3D" id="3.90.420.10">
    <property type="entry name" value="Oxidoreductase, molybdopterin-binding domain"/>
    <property type="match status" value="1"/>
</dbReference>
<evidence type="ECO:0000256" key="4">
    <source>
        <dbReference type="ARBA" id="ARBA00022617"/>
    </source>
</evidence>
<dbReference type="InterPro" id="IPR008335">
    <property type="entry name" value="Mopterin_OxRdtase_euk"/>
</dbReference>
<dbReference type="PROSITE" id="PS51007">
    <property type="entry name" value="CYTC"/>
    <property type="match status" value="1"/>
</dbReference>
<dbReference type="GO" id="GO:0005506">
    <property type="term" value="F:iron ion binding"/>
    <property type="evidence" value="ECO:0007669"/>
    <property type="project" value="InterPro"/>
</dbReference>
<dbReference type="Proteomes" id="UP000325372">
    <property type="component" value="Unassembled WGS sequence"/>
</dbReference>
<evidence type="ECO:0000256" key="6">
    <source>
        <dbReference type="ARBA" id="ARBA00022982"/>
    </source>
</evidence>
<protein>
    <submittedName>
        <fullName evidence="12">Molybdopterin-dependent oxidoreductase</fullName>
    </submittedName>
</protein>
<comment type="caution">
    <text evidence="12">The sequence shown here is derived from an EMBL/GenBank/DDBJ whole genome shotgun (WGS) entry which is preliminary data.</text>
</comment>
<dbReference type="Gene3D" id="1.10.760.10">
    <property type="entry name" value="Cytochrome c-like domain"/>
    <property type="match status" value="1"/>
</dbReference>
<dbReference type="Pfam" id="PF03404">
    <property type="entry name" value="Mo-co_dimer"/>
    <property type="match status" value="1"/>
</dbReference>
<dbReference type="EMBL" id="VYXP01000001">
    <property type="protein sequence ID" value="KAA9134153.1"/>
    <property type="molecule type" value="Genomic_DNA"/>
</dbReference>
<dbReference type="Pfam" id="PF13442">
    <property type="entry name" value="Cytochrome_CBB3"/>
    <property type="match status" value="1"/>
</dbReference>
<dbReference type="InterPro" id="IPR006311">
    <property type="entry name" value="TAT_signal"/>
</dbReference>
<keyword evidence="13" id="KW-1185">Reference proteome</keyword>
<dbReference type="Pfam" id="PF00174">
    <property type="entry name" value="Oxidored_molyb"/>
    <property type="match status" value="1"/>
</dbReference>
<feature type="region of interest" description="Disordered" evidence="10">
    <location>
        <begin position="363"/>
        <end position="384"/>
    </location>
</feature>
<dbReference type="AlphaFoldDB" id="A0A5N0TG63"/>
<dbReference type="InterPro" id="IPR009056">
    <property type="entry name" value="Cyt_c-like_dom"/>
</dbReference>
<dbReference type="GO" id="GO:0008482">
    <property type="term" value="F:sulfite oxidase activity"/>
    <property type="evidence" value="ECO:0007669"/>
    <property type="project" value="TreeGrafter"/>
</dbReference>
<reference evidence="12 13" key="1">
    <citation type="submission" date="2019-09" db="EMBL/GenBank/DDBJ databases">
        <title>Wenzhouxiangella sp. Genome sequencing and assembly.</title>
        <authorList>
            <person name="Zhang R."/>
        </authorList>
    </citation>
    <scope>NUCLEOTIDE SEQUENCE [LARGE SCALE GENOMIC DNA]</scope>
    <source>
        <strain evidence="12 13">W260</strain>
    </source>
</reference>
<dbReference type="CDD" id="cd02110">
    <property type="entry name" value="SO_family_Moco_dimer"/>
    <property type="match status" value="1"/>
</dbReference>
<sequence>MSVLHRRTLLQAMALAGVGTALKPLALLASATPSVRPMPTGKLADWFILHNDRPWALETRRAAYGIAPITPQSAFFVRNNLPTPPESIIANRDGWRFEVSGVARPGSLTLAELKALPTRVVASVLQCSGNGRAFFPHRPSGSPWSLGAAGCALWTGVRVADVLEHFGGALEEAQYLTATGAEDLPEGVDADQVVVERSIPLDKGMDDCLLAWEMNGEPLPLVHGGPLRLIVPGYYGVNNVKWVRRLAPTAAESGAKIQVSGYRVREVGESGGPQHPSMWRMNVKSWLNGPGGDGGPVVAGKAMLYGVAFSGERGVSRVEVSADEGQTWREADFVGPDLGPNAWRSFVLPVELAAGEYRFVSRATDRQGDTQPADATPNHRGYGHNGWRDAALTVNVVNTLPAAAEPEPGESVHQNAVATPTAAVDTPLSPLAREGRAVYLDRAQPACGACHTLADAGSAGVTGPNLDVLKPGADRVRLAVEQGVGAMPAFDALLTETEIEALAAYVAEATR</sequence>
<organism evidence="12 13">
    <name type="scientific">Marinihelvus fidelis</name>
    <dbReference type="NCBI Taxonomy" id="2613842"/>
    <lineage>
        <taxon>Bacteria</taxon>
        <taxon>Pseudomonadati</taxon>
        <taxon>Pseudomonadota</taxon>
        <taxon>Gammaproteobacteria</taxon>
        <taxon>Chromatiales</taxon>
        <taxon>Wenzhouxiangellaceae</taxon>
        <taxon>Marinihelvus</taxon>
    </lineage>
</organism>
<evidence type="ECO:0000256" key="7">
    <source>
        <dbReference type="ARBA" id="ARBA00023002"/>
    </source>
</evidence>
<dbReference type="PANTHER" id="PTHR19372">
    <property type="entry name" value="SULFITE REDUCTASE"/>
    <property type="match status" value="1"/>
</dbReference>
<keyword evidence="6" id="KW-0249">Electron transport</keyword>
<dbReference type="GO" id="GO:0009055">
    <property type="term" value="F:electron transfer activity"/>
    <property type="evidence" value="ECO:0007669"/>
    <property type="project" value="InterPro"/>
</dbReference>
<dbReference type="InterPro" id="IPR008168">
    <property type="entry name" value="Cyt_C_IC"/>
</dbReference>
<dbReference type="InterPro" id="IPR036909">
    <property type="entry name" value="Cyt_c-like_dom_sf"/>
</dbReference>
<evidence type="ECO:0000313" key="12">
    <source>
        <dbReference type="EMBL" id="KAA9134153.1"/>
    </source>
</evidence>
<evidence type="ECO:0000256" key="10">
    <source>
        <dbReference type="SAM" id="MobiDB-lite"/>
    </source>
</evidence>
<evidence type="ECO:0000256" key="5">
    <source>
        <dbReference type="ARBA" id="ARBA00022723"/>
    </source>
</evidence>
<dbReference type="PRINTS" id="PR00407">
    <property type="entry name" value="EUMOPTERIN"/>
</dbReference>
<proteinExistence type="predicted"/>
<dbReference type="GO" id="GO:0020037">
    <property type="term" value="F:heme binding"/>
    <property type="evidence" value="ECO:0007669"/>
    <property type="project" value="InterPro"/>
</dbReference>
<evidence type="ECO:0000256" key="3">
    <source>
        <dbReference type="ARBA" id="ARBA00022505"/>
    </source>
</evidence>
<dbReference type="PROSITE" id="PS51318">
    <property type="entry name" value="TAT"/>
    <property type="match status" value="1"/>
</dbReference>
<evidence type="ECO:0000313" key="13">
    <source>
        <dbReference type="Proteomes" id="UP000325372"/>
    </source>
</evidence>
<keyword evidence="7" id="KW-0560">Oxidoreductase</keyword>